<sequence>MIDPEDGAPGDRSTTEAFMVNENHPAWLGMDRRDPEV</sequence>
<evidence type="ECO:0000313" key="2">
    <source>
        <dbReference type="EMBL" id="KUG18470.1"/>
    </source>
</evidence>
<dbReference type="AlphaFoldDB" id="A0A0W8FC43"/>
<reference evidence="2" key="1">
    <citation type="journal article" date="2015" name="Proc. Natl. Acad. Sci. U.S.A.">
        <title>Networks of energetic and metabolic interactions define dynamics in microbial communities.</title>
        <authorList>
            <person name="Embree M."/>
            <person name="Liu J.K."/>
            <person name="Al-Bassam M.M."/>
            <person name="Zengler K."/>
        </authorList>
    </citation>
    <scope>NUCLEOTIDE SEQUENCE</scope>
</reference>
<evidence type="ECO:0000256" key="1">
    <source>
        <dbReference type="SAM" id="MobiDB-lite"/>
    </source>
</evidence>
<dbReference type="EMBL" id="LNQE01001378">
    <property type="protein sequence ID" value="KUG18470.1"/>
    <property type="molecule type" value="Genomic_DNA"/>
</dbReference>
<gene>
    <name evidence="2" type="ORF">ASZ90_011813</name>
</gene>
<name>A0A0W8FC43_9ZZZZ</name>
<proteinExistence type="predicted"/>
<protein>
    <submittedName>
        <fullName evidence="2">Uncharacterized protein</fullName>
    </submittedName>
</protein>
<accession>A0A0W8FC43</accession>
<comment type="caution">
    <text evidence="2">The sequence shown here is derived from an EMBL/GenBank/DDBJ whole genome shotgun (WGS) entry which is preliminary data.</text>
</comment>
<feature type="region of interest" description="Disordered" evidence="1">
    <location>
        <begin position="1"/>
        <end position="37"/>
    </location>
</feature>
<organism evidence="2">
    <name type="scientific">hydrocarbon metagenome</name>
    <dbReference type="NCBI Taxonomy" id="938273"/>
    <lineage>
        <taxon>unclassified sequences</taxon>
        <taxon>metagenomes</taxon>
        <taxon>ecological metagenomes</taxon>
    </lineage>
</organism>